<keyword evidence="11" id="KW-1185">Reference proteome</keyword>
<dbReference type="InterPro" id="IPR036249">
    <property type="entry name" value="Thioredoxin-like_sf"/>
</dbReference>
<dbReference type="GO" id="GO:0005737">
    <property type="term" value="C:cytoplasm"/>
    <property type="evidence" value="ECO:0007669"/>
    <property type="project" value="TreeGrafter"/>
</dbReference>
<dbReference type="InterPro" id="IPR013766">
    <property type="entry name" value="Thioredoxin_domain"/>
</dbReference>
<evidence type="ECO:0000313" key="10">
    <source>
        <dbReference type="EMBL" id="TCG11617.1"/>
    </source>
</evidence>
<dbReference type="OrthoDB" id="7629852at2"/>
<organism evidence="10 11">
    <name type="scientific">Mycoplasma marinum</name>
    <dbReference type="NCBI Taxonomy" id="1937190"/>
    <lineage>
        <taxon>Bacteria</taxon>
        <taxon>Bacillati</taxon>
        <taxon>Mycoplasmatota</taxon>
        <taxon>Mollicutes</taxon>
        <taxon>Mycoplasmataceae</taxon>
        <taxon>Mycoplasma</taxon>
    </lineage>
</organism>
<keyword evidence="4 8" id="KW-1015">Disulfide bond</keyword>
<dbReference type="GO" id="GO:0015035">
    <property type="term" value="F:protein-disulfide reductase activity"/>
    <property type="evidence" value="ECO:0007669"/>
    <property type="project" value="InterPro"/>
</dbReference>
<keyword evidence="2" id="KW-0813">Transport</keyword>
<dbReference type="CDD" id="cd02947">
    <property type="entry name" value="TRX_family"/>
    <property type="match status" value="1"/>
</dbReference>
<evidence type="ECO:0000256" key="2">
    <source>
        <dbReference type="ARBA" id="ARBA00022448"/>
    </source>
</evidence>
<dbReference type="InterPro" id="IPR005746">
    <property type="entry name" value="Thioredoxin"/>
</dbReference>
<evidence type="ECO:0000256" key="3">
    <source>
        <dbReference type="ARBA" id="ARBA00022982"/>
    </source>
</evidence>
<dbReference type="Gene3D" id="3.40.30.10">
    <property type="entry name" value="Glutaredoxin"/>
    <property type="match status" value="1"/>
</dbReference>
<accession>A0A4R0XUX5</accession>
<comment type="caution">
    <text evidence="10">The sequence shown here is derived from an EMBL/GenBank/DDBJ whole genome shotgun (WGS) entry which is preliminary data.</text>
</comment>
<dbReference type="PIRSF" id="PIRSF000077">
    <property type="entry name" value="Thioredoxin"/>
    <property type="match status" value="1"/>
</dbReference>
<feature type="site" description="Deprotonates C-terminal active site Cys" evidence="7">
    <location>
        <position position="22"/>
    </location>
</feature>
<reference evidence="10 11" key="1">
    <citation type="submission" date="2018-02" db="EMBL/GenBank/DDBJ databases">
        <title>Mycoplasma marinum and Mycoplasma todarodis sp. nov., moderately halophilic and psychrotolerant mycoplasmas isolated from cephalopods.</title>
        <authorList>
            <person name="Viver T."/>
        </authorList>
    </citation>
    <scope>NUCLEOTIDE SEQUENCE [LARGE SCALE GENOMIC DNA]</scope>
    <source>
        <strain evidence="10 11">PE</strain>
    </source>
</reference>
<dbReference type="Pfam" id="PF00085">
    <property type="entry name" value="Thioredoxin"/>
    <property type="match status" value="1"/>
</dbReference>
<evidence type="ECO:0000256" key="7">
    <source>
        <dbReference type="PIRSR" id="PIRSR000077-1"/>
    </source>
</evidence>
<evidence type="ECO:0000256" key="4">
    <source>
        <dbReference type="ARBA" id="ARBA00023157"/>
    </source>
</evidence>
<keyword evidence="3" id="KW-0249">Electron transport</keyword>
<evidence type="ECO:0000256" key="1">
    <source>
        <dbReference type="ARBA" id="ARBA00008987"/>
    </source>
</evidence>
<name>A0A4R0XUX5_9MOLU</name>
<dbReference type="AlphaFoldDB" id="A0A4R0XUX5"/>
<dbReference type="EMBL" id="PSZO01000004">
    <property type="protein sequence ID" value="TCG11617.1"/>
    <property type="molecule type" value="Genomic_DNA"/>
</dbReference>
<feature type="site" description="Contributes to redox potential value" evidence="7">
    <location>
        <position position="30"/>
    </location>
</feature>
<feature type="active site" description="Nucleophile" evidence="7">
    <location>
        <position position="28"/>
    </location>
</feature>
<dbReference type="PANTHER" id="PTHR45663:SF11">
    <property type="entry name" value="GEO12009P1"/>
    <property type="match status" value="1"/>
</dbReference>
<dbReference type="PANTHER" id="PTHR45663">
    <property type="entry name" value="GEO12009P1"/>
    <property type="match status" value="1"/>
</dbReference>
<feature type="site" description="Contributes to redox potential value" evidence="7">
    <location>
        <position position="29"/>
    </location>
</feature>
<feature type="domain" description="Thioredoxin" evidence="9">
    <location>
        <begin position="1"/>
        <end position="106"/>
    </location>
</feature>
<evidence type="ECO:0000256" key="5">
    <source>
        <dbReference type="ARBA" id="ARBA00023284"/>
    </source>
</evidence>
<comment type="similarity">
    <text evidence="1 6">Belongs to the thioredoxin family.</text>
</comment>
<keyword evidence="5 8" id="KW-0676">Redox-active center</keyword>
<protein>
    <recommendedName>
        <fullName evidence="6">Thioredoxin</fullName>
    </recommendedName>
</protein>
<dbReference type="RefSeq" id="WP_131598645.1">
    <property type="nucleotide sequence ID" value="NZ_CBDBYK010000002.1"/>
</dbReference>
<feature type="disulfide bond" description="Redox-active" evidence="8">
    <location>
        <begin position="28"/>
        <end position="31"/>
    </location>
</feature>
<dbReference type="Proteomes" id="UP000294192">
    <property type="component" value="Unassembled WGS sequence"/>
</dbReference>
<evidence type="ECO:0000256" key="8">
    <source>
        <dbReference type="PIRSR" id="PIRSR000077-4"/>
    </source>
</evidence>
<evidence type="ECO:0000313" key="11">
    <source>
        <dbReference type="Proteomes" id="UP000294192"/>
    </source>
</evidence>
<feature type="active site" description="Nucleophile" evidence="7">
    <location>
        <position position="31"/>
    </location>
</feature>
<sequence length="106" mass="12218">MKDLTLKEFEQIKNNKGVVIVDFYTTWCGDCHMMKPVFDNLANEYEPKGVNFVTVDAEKNSIFQTSGGYDVLKVPTFIVFKDGKEVDRGVEYQPIDLMKEWLDKAL</sequence>
<gene>
    <name evidence="10" type="ORF">C4B24_01455</name>
</gene>
<dbReference type="SUPFAM" id="SSF52833">
    <property type="entry name" value="Thioredoxin-like"/>
    <property type="match status" value="1"/>
</dbReference>
<proteinExistence type="inferred from homology"/>
<evidence type="ECO:0000259" key="9">
    <source>
        <dbReference type="PROSITE" id="PS51352"/>
    </source>
</evidence>
<dbReference type="PROSITE" id="PS51352">
    <property type="entry name" value="THIOREDOXIN_2"/>
    <property type="match status" value="1"/>
</dbReference>
<dbReference type="PRINTS" id="PR00421">
    <property type="entry name" value="THIOREDOXIN"/>
</dbReference>
<evidence type="ECO:0000256" key="6">
    <source>
        <dbReference type="PIRNR" id="PIRNR000077"/>
    </source>
</evidence>